<gene>
    <name evidence="7" type="ORF">PPRIM_AZ9-3.1.T0350015</name>
</gene>
<comment type="caution">
    <text evidence="7">The sequence shown here is derived from an EMBL/GenBank/DDBJ whole genome shotgun (WGS) entry which is preliminary data.</text>
</comment>
<dbReference type="EMBL" id="CAJJDM010000034">
    <property type="protein sequence ID" value="CAD8063538.1"/>
    <property type="molecule type" value="Genomic_DNA"/>
</dbReference>
<dbReference type="GO" id="GO:0000978">
    <property type="term" value="F:RNA polymerase II cis-regulatory region sequence-specific DNA binding"/>
    <property type="evidence" value="ECO:0007669"/>
    <property type="project" value="TreeGrafter"/>
</dbReference>
<keyword evidence="2" id="KW-0238">DNA-binding</keyword>
<dbReference type="Pfam" id="PF13921">
    <property type="entry name" value="Myb_DNA-bind_6"/>
    <property type="match status" value="1"/>
</dbReference>
<keyword evidence="1" id="KW-0805">Transcription regulation</keyword>
<feature type="domain" description="HTH myb-type" evidence="6">
    <location>
        <begin position="66"/>
        <end position="113"/>
    </location>
</feature>
<dbReference type="InterPro" id="IPR051575">
    <property type="entry name" value="Myb-like_DNA-bd"/>
</dbReference>
<dbReference type="GO" id="GO:0042796">
    <property type="term" value="P:snRNA transcription by RNA polymerase III"/>
    <property type="evidence" value="ECO:0007669"/>
    <property type="project" value="TreeGrafter"/>
</dbReference>
<feature type="domain" description="Myb-like" evidence="5">
    <location>
        <begin position="63"/>
        <end position="113"/>
    </location>
</feature>
<feature type="domain" description="HTH myb-type" evidence="6">
    <location>
        <begin position="15"/>
        <end position="65"/>
    </location>
</feature>
<dbReference type="SMART" id="SM00717">
    <property type="entry name" value="SANT"/>
    <property type="match status" value="3"/>
</dbReference>
<organism evidence="7 8">
    <name type="scientific">Paramecium primaurelia</name>
    <dbReference type="NCBI Taxonomy" id="5886"/>
    <lineage>
        <taxon>Eukaryota</taxon>
        <taxon>Sar</taxon>
        <taxon>Alveolata</taxon>
        <taxon>Ciliophora</taxon>
        <taxon>Intramacronucleata</taxon>
        <taxon>Oligohymenophorea</taxon>
        <taxon>Peniculida</taxon>
        <taxon>Parameciidae</taxon>
        <taxon>Paramecium</taxon>
    </lineage>
</organism>
<dbReference type="Proteomes" id="UP000688137">
    <property type="component" value="Unassembled WGS sequence"/>
</dbReference>
<evidence type="ECO:0000259" key="6">
    <source>
        <dbReference type="PROSITE" id="PS51294"/>
    </source>
</evidence>
<proteinExistence type="predicted"/>
<keyword evidence="8" id="KW-1185">Reference proteome</keyword>
<feature type="domain" description="Myb-like" evidence="5">
    <location>
        <begin position="114"/>
        <end position="164"/>
    </location>
</feature>
<dbReference type="AlphaFoldDB" id="A0A8S1L6K3"/>
<name>A0A8S1L6K3_PARPR</name>
<dbReference type="InterPro" id="IPR017930">
    <property type="entry name" value="Myb_dom"/>
</dbReference>
<feature type="domain" description="HTH myb-type" evidence="6">
    <location>
        <begin position="114"/>
        <end position="168"/>
    </location>
</feature>
<dbReference type="PROSITE" id="PS50090">
    <property type="entry name" value="MYB_LIKE"/>
    <property type="match status" value="3"/>
</dbReference>
<evidence type="ECO:0000313" key="8">
    <source>
        <dbReference type="Proteomes" id="UP000688137"/>
    </source>
</evidence>
<evidence type="ECO:0000256" key="2">
    <source>
        <dbReference type="ARBA" id="ARBA00023125"/>
    </source>
</evidence>
<evidence type="ECO:0000259" key="5">
    <source>
        <dbReference type="PROSITE" id="PS50090"/>
    </source>
</evidence>
<accession>A0A8S1L6K3</accession>
<dbReference type="OMA" id="MDEFANQ"/>
<sequence length="241" mass="28838">MESRTSKSKKKTQQQRERWTLEEDNILRKIIRKYGTNWCKVAQSFPDRNPNSCIQRWKRLIGRNKKKKQKWTIKEDCLLQKLVAAYGNRWNQISKHFTGKSNKKCMERYNNCLNPNLNRKPFTQEEDEIIYQNYICLGSKWAKIALQLNGRTQNQIKNRFYSCIIASHLELQNPYYTKLSPQQAKETLLKARLEHKGKQFLENENLYNKEFELSQLNQSACESQSFQVEQEDVYSNFHTLK</sequence>
<feature type="domain" description="Myb-like" evidence="5">
    <location>
        <begin position="11"/>
        <end position="61"/>
    </location>
</feature>
<dbReference type="Pfam" id="PF00249">
    <property type="entry name" value="Myb_DNA-binding"/>
    <property type="match status" value="1"/>
</dbReference>
<evidence type="ECO:0000256" key="3">
    <source>
        <dbReference type="ARBA" id="ARBA00023163"/>
    </source>
</evidence>
<dbReference type="PROSITE" id="PS51294">
    <property type="entry name" value="HTH_MYB"/>
    <property type="match status" value="3"/>
</dbReference>
<dbReference type="GO" id="GO:0019185">
    <property type="term" value="C:snRNA-activating protein complex"/>
    <property type="evidence" value="ECO:0007669"/>
    <property type="project" value="TreeGrafter"/>
</dbReference>
<dbReference type="GO" id="GO:0042795">
    <property type="term" value="P:snRNA transcription by RNA polymerase II"/>
    <property type="evidence" value="ECO:0007669"/>
    <property type="project" value="TreeGrafter"/>
</dbReference>
<evidence type="ECO:0000313" key="7">
    <source>
        <dbReference type="EMBL" id="CAD8063538.1"/>
    </source>
</evidence>
<dbReference type="CDD" id="cd00167">
    <property type="entry name" value="SANT"/>
    <property type="match status" value="3"/>
</dbReference>
<dbReference type="GO" id="GO:0001006">
    <property type="term" value="F:RNA polymerase III type 3 promoter sequence-specific DNA binding"/>
    <property type="evidence" value="ECO:0007669"/>
    <property type="project" value="TreeGrafter"/>
</dbReference>
<dbReference type="InterPro" id="IPR001005">
    <property type="entry name" value="SANT/Myb"/>
</dbReference>
<evidence type="ECO:0000256" key="1">
    <source>
        <dbReference type="ARBA" id="ARBA00023015"/>
    </source>
</evidence>
<evidence type="ECO:0000256" key="4">
    <source>
        <dbReference type="ARBA" id="ARBA00023242"/>
    </source>
</evidence>
<protein>
    <recommendedName>
        <fullName evidence="9">Myb-like DNA-binding domain containing protein</fullName>
    </recommendedName>
</protein>
<reference evidence="7" key="1">
    <citation type="submission" date="2021-01" db="EMBL/GenBank/DDBJ databases">
        <authorList>
            <consortium name="Genoscope - CEA"/>
            <person name="William W."/>
        </authorList>
    </citation>
    <scope>NUCLEOTIDE SEQUENCE</scope>
</reference>
<evidence type="ECO:0008006" key="9">
    <source>
        <dbReference type="Google" id="ProtNLM"/>
    </source>
</evidence>
<dbReference type="PANTHER" id="PTHR46621:SF1">
    <property type="entry name" value="SNRNA-ACTIVATING PROTEIN COMPLEX SUBUNIT 4"/>
    <property type="match status" value="1"/>
</dbReference>
<dbReference type="PANTHER" id="PTHR46621">
    <property type="entry name" value="SNRNA-ACTIVATING PROTEIN COMPLEX SUBUNIT 4"/>
    <property type="match status" value="1"/>
</dbReference>
<keyword evidence="3" id="KW-0804">Transcription</keyword>
<keyword evidence="4" id="KW-0539">Nucleus</keyword>